<dbReference type="PANTHER" id="PTHR30489:SF0">
    <property type="entry name" value="LIPOPROTEIN-RELEASING SYSTEM TRANSMEMBRANE PROTEIN LOLE"/>
    <property type="match status" value="1"/>
</dbReference>
<dbReference type="GO" id="GO:0098797">
    <property type="term" value="C:plasma membrane protein complex"/>
    <property type="evidence" value="ECO:0007669"/>
    <property type="project" value="TreeGrafter"/>
</dbReference>
<feature type="transmembrane region" description="Helical" evidence="8">
    <location>
        <begin position="382"/>
        <end position="399"/>
    </location>
</feature>
<dbReference type="GO" id="GO:0051301">
    <property type="term" value="P:cell division"/>
    <property type="evidence" value="ECO:0007669"/>
    <property type="project" value="UniProtKB-KW"/>
</dbReference>
<evidence type="ECO:0000256" key="8">
    <source>
        <dbReference type="SAM" id="Phobius"/>
    </source>
</evidence>
<evidence type="ECO:0000256" key="4">
    <source>
        <dbReference type="ARBA" id="ARBA00022475"/>
    </source>
</evidence>
<keyword evidence="7 8" id="KW-0472">Membrane</keyword>
<dbReference type="EMBL" id="LWCR01000078">
    <property type="protein sequence ID" value="OAN23570.1"/>
    <property type="molecule type" value="Genomic_DNA"/>
</dbReference>
<keyword evidence="6 8" id="KW-1133">Transmembrane helix</keyword>
<evidence type="ECO:0000256" key="3">
    <source>
        <dbReference type="ARBA" id="ARBA00022448"/>
    </source>
</evidence>
<keyword evidence="3" id="KW-0813">Transport</keyword>
<comment type="subcellular location">
    <subcellularLocation>
        <location evidence="1">Cell membrane</location>
        <topology evidence="1">Multi-pass membrane protein</topology>
    </subcellularLocation>
</comment>
<evidence type="ECO:0000313" key="11">
    <source>
        <dbReference type="EMBL" id="OAN23570.1"/>
    </source>
</evidence>
<dbReference type="InterPro" id="IPR051447">
    <property type="entry name" value="Lipoprotein-release_system"/>
</dbReference>
<evidence type="ECO:0000256" key="2">
    <source>
        <dbReference type="ARBA" id="ARBA00005236"/>
    </source>
</evidence>
<proteinExistence type="inferred from homology"/>
<keyword evidence="11" id="KW-0131">Cell cycle</keyword>
<feature type="transmembrane region" description="Helical" evidence="8">
    <location>
        <begin position="21"/>
        <end position="48"/>
    </location>
</feature>
<dbReference type="Proteomes" id="UP000078356">
    <property type="component" value="Unassembled WGS sequence"/>
</dbReference>
<evidence type="ECO:0000259" key="9">
    <source>
        <dbReference type="Pfam" id="PF02687"/>
    </source>
</evidence>
<dbReference type="GO" id="GO:0044874">
    <property type="term" value="P:lipoprotein localization to outer membrane"/>
    <property type="evidence" value="ECO:0007669"/>
    <property type="project" value="TreeGrafter"/>
</dbReference>
<evidence type="ECO:0000256" key="5">
    <source>
        <dbReference type="ARBA" id="ARBA00022692"/>
    </source>
</evidence>
<comment type="caution">
    <text evidence="11">The sequence shown here is derived from an EMBL/GenBank/DDBJ whole genome shotgun (WGS) entry which is preliminary data.</text>
</comment>
<evidence type="ECO:0000259" key="10">
    <source>
        <dbReference type="Pfam" id="PF12704"/>
    </source>
</evidence>
<dbReference type="InterPro" id="IPR025857">
    <property type="entry name" value="MacB_PCD"/>
</dbReference>
<dbReference type="OrthoDB" id="9808461at2"/>
<dbReference type="Pfam" id="PF02687">
    <property type="entry name" value="FtsX"/>
    <property type="match status" value="1"/>
</dbReference>
<organism evidence="11 12">
    <name type="scientific">Pseudomonas oryzihabitans</name>
    <dbReference type="NCBI Taxonomy" id="47885"/>
    <lineage>
        <taxon>Bacteria</taxon>
        <taxon>Pseudomonadati</taxon>
        <taxon>Pseudomonadota</taxon>
        <taxon>Gammaproteobacteria</taxon>
        <taxon>Pseudomonadales</taxon>
        <taxon>Pseudomonadaceae</taxon>
        <taxon>Pseudomonas</taxon>
    </lineage>
</organism>
<keyword evidence="5 8" id="KW-0812">Transmembrane</keyword>
<dbReference type="AlphaFoldDB" id="A0A178L1X9"/>
<keyword evidence="4" id="KW-1003">Cell membrane</keyword>
<evidence type="ECO:0000313" key="12">
    <source>
        <dbReference type="Proteomes" id="UP000078356"/>
    </source>
</evidence>
<evidence type="ECO:0000256" key="1">
    <source>
        <dbReference type="ARBA" id="ARBA00004651"/>
    </source>
</evidence>
<feature type="transmembrane region" description="Helical" evidence="8">
    <location>
        <begin position="273"/>
        <end position="297"/>
    </location>
</feature>
<dbReference type="RefSeq" id="WP_064309425.1">
    <property type="nucleotide sequence ID" value="NZ_LWCR01000078.1"/>
</dbReference>
<dbReference type="Pfam" id="PF12704">
    <property type="entry name" value="MacB_PCD"/>
    <property type="match status" value="1"/>
</dbReference>
<feature type="transmembrane region" description="Helical" evidence="8">
    <location>
        <begin position="318"/>
        <end position="345"/>
    </location>
</feature>
<dbReference type="PANTHER" id="PTHR30489">
    <property type="entry name" value="LIPOPROTEIN-RELEASING SYSTEM TRANSMEMBRANE PROTEIN LOLE"/>
    <property type="match status" value="1"/>
</dbReference>
<protein>
    <submittedName>
        <fullName evidence="11">Cell division protein FtsX</fullName>
    </submittedName>
</protein>
<feature type="domain" description="MacB-like periplasmic core" evidence="10">
    <location>
        <begin position="27"/>
        <end position="211"/>
    </location>
</feature>
<dbReference type="NCBIfam" id="TIGR02212">
    <property type="entry name" value="lolCE"/>
    <property type="match status" value="1"/>
</dbReference>
<name>A0A178L1X9_9PSED</name>
<dbReference type="GO" id="GO:0042953">
    <property type="term" value="P:lipoprotein transport"/>
    <property type="evidence" value="ECO:0007669"/>
    <property type="project" value="InterPro"/>
</dbReference>
<keyword evidence="11" id="KW-0132">Cell division</keyword>
<comment type="similarity">
    <text evidence="2">Belongs to the ABC-4 integral membrane protein family. LolC/E subfamily.</text>
</comment>
<feature type="domain" description="ABC3 transporter permease C-terminal" evidence="9">
    <location>
        <begin position="276"/>
        <end position="409"/>
    </location>
</feature>
<sequence length="416" mass="45564">MFRPLPIYLGLRYVRAKRRNHFVSFISLTSMIGLALGVVVMIVVLSVMNGFDREMRDRVLGMIPHATVESYQPVTDWRSVRELALQNSQVAAVAPFTQLQGMLAHDKAVQTVLLNAIDPAEESKVSIIASFMREGRLDDLKPGEFGIIIGSLAAEKLGVKIGDKLTYIAPEVAVTPAGMFPRMKRFTVVGIFSVGAGELDGSVGLIDIEDAARLQRWPVNAVQGVRLKLHDLFQAPDVSWNIARQLPGNDWYARDWTRTHGNLYQAIGMEKTMIGLLLLLIVAVAAFNIVSTLVMVVTDKKSDIAILRTLGATPRQIMAVFMVQGTFIGVIGTAIGCLLGVLAALNVSAALAWVQQVTGHQFLNAEVYFIDYLPAQLQLHDVLLVCGASFALSFLATLYPSWSAARTQPAEALRYE</sequence>
<reference evidence="11 12" key="1">
    <citation type="submission" date="2016-04" db="EMBL/GenBank/DDBJ databases">
        <title>Draft Genome Sequences of Staphylococcus capitis Strain H36, S. capitis Strain H65, S. cohnii Strain H62, S. hominis Strain H69, Mycobacterium iranicum Strain H39, Plantibacter sp. Strain H53, Pseudomonas oryzihabitans Strain H72, and Microbacterium sp. Strain H83, isolated from residential settings.</title>
        <authorList>
            <person name="Lymperopoulou D."/>
            <person name="Adams R.I."/>
            <person name="Lindow S."/>
            <person name="Coil D.A."/>
            <person name="Jospin G."/>
            <person name="Eisen J.A."/>
        </authorList>
    </citation>
    <scope>NUCLEOTIDE SEQUENCE [LARGE SCALE GENOMIC DNA]</scope>
    <source>
        <strain evidence="11 12">H72</strain>
    </source>
</reference>
<evidence type="ECO:0000256" key="6">
    <source>
        <dbReference type="ARBA" id="ARBA00022989"/>
    </source>
</evidence>
<dbReference type="InterPro" id="IPR003838">
    <property type="entry name" value="ABC3_permease_C"/>
</dbReference>
<evidence type="ECO:0000256" key="7">
    <source>
        <dbReference type="ARBA" id="ARBA00023136"/>
    </source>
</evidence>
<gene>
    <name evidence="11" type="ORF">A4V15_09435</name>
</gene>
<accession>A0A178L1X9</accession>
<dbReference type="InterPro" id="IPR011925">
    <property type="entry name" value="LolCE_TM"/>
</dbReference>